<dbReference type="InterPro" id="IPR010730">
    <property type="entry name" value="HET"/>
</dbReference>
<organism evidence="2 3">
    <name type="scientific">Bionectria ochroleuca</name>
    <name type="common">Gliocladium roseum</name>
    <dbReference type="NCBI Taxonomy" id="29856"/>
    <lineage>
        <taxon>Eukaryota</taxon>
        <taxon>Fungi</taxon>
        <taxon>Dikarya</taxon>
        <taxon>Ascomycota</taxon>
        <taxon>Pezizomycotina</taxon>
        <taxon>Sordariomycetes</taxon>
        <taxon>Hypocreomycetidae</taxon>
        <taxon>Hypocreales</taxon>
        <taxon>Bionectriaceae</taxon>
        <taxon>Clonostachys</taxon>
    </lineage>
</organism>
<comment type="caution">
    <text evidence="2">The sequence shown here is derived from an EMBL/GenBank/DDBJ whole genome shotgun (WGS) entry which is preliminary data.</text>
</comment>
<feature type="domain" description="Protein kinase" evidence="1">
    <location>
        <begin position="188"/>
        <end position="525"/>
    </location>
</feature>
<dbReference type="PROSITE" id="PS50011">
    <property type="entry name" value="PROTEIN_KINASE_DOM"/>
    <property type="match status" value="1"/>
</dbReference>
<gene>
    <name evidence="2" type="ORF">CLO192961_LOCUS208559</name>
</gene>
<evidence type="ECO:0000313" key="2">
    <source>
        <dbReference type="EMBL" id="VUC27444.1"/>
    </source>
</evidence>
<evidence type="ECO:0000259" key="1">
    <source>
        <dbReference type="PROSITE" id="PS50011"/>
    </source>
</evidence>
<proteinExistence type="predicted"/>
<dbReference type="EMBL" id="CABFNS010000767">
    <property type="protein sequence ID" value="VUC27444.1"/>
    <property type="molecule type" value="Genomic_DNA"/>
</dbReference>
<accession>A0ABY6UBL3</accession>
<evidence type="ECO:0000313" key="3">
    <source>
        <dbReference type="Proteomes" id="UP000766486"/>
    </source>
</evidence>
<dbReference type="Gene3D" id="1.10.510.10">
    <property type="entry name" value="Transferase(Phosphotransferase) domain 1"/>
    <property type="match status" value="1"/>
</dbReference>
<dbReference type="InterPro" id="IPR000719">
    <property type="entry name" value="Prot_kinase_dom"/>
</dbReference>
<name>A0ABY6UBL3_BIOOC</name>
<keyword evidence="3" id="KW-1185">Reference proteome</keyword>
<dbReference type="PANTHER" id="PTHR33112">
    <property type="entry name" value="DOMAIN PROTEIN, PUTATIVE-RELATED"/>
    <property type="match status" value="1"/>
</dbReference>
<reference evidence="2 3" key="1">
    <citation type="submission" date="2019-06" db="EMBL/GenBank/DDBJ databases">
        <authorList>
            <person name="Broberg M."/>
        </authorList>
    </citation>
    <scope>NUCLEOTIDE SEQUENCE [LARGE SCALE GENOMIC DNA]</scope>
</reference>
<dbReference type="InterPro" id="IPR011009">
    <property type="entry name" value="Kinase-like_dom_sf"/>
</dbReference>
<dbReference type="Pfam" id="PF00069">
    <property type="entry name" value="Pkinase"/>
    <property type="match status" value="1"/>
</dbReference>
<dbReference type="Proteomes" id="UP000766486">
    <property type="component" value="Unassembled WGS sequence"/>
</dbReference>
<dbReference type="SUPFAM" id="SSF56112">
    <property type="entry name" value="Protein kinase-like (PK-like)"/>
    <property type="match status" value="1"/>
</dbReference>
<sequence>MATQRGPETFLETGEPLEMTLWDLDDEGLAEELDRIMSENYCGKRYMPSRWIEAYTSKAVVKSILGSRFEPSLVQDLLSYVLHSPAKKLLLLLAFCQALHCLPAMNNLGFNDDYLPITIVRKFGTKGLIQKLGEHEGEKKAFPVPQDWNPLMRGAFERNQWLFLAPVFTEDRFHHELHSDTPLPFLPIEPNPQPKLGGFSTVLEVHVESSHQLVTTTVGQPNSSKAALKDLRVGLENYEREKKALEKIRNIDNPHLVKPIASLKLADKSGYFLFPWAEGGNLWNFWGDESNRDGVIKFGDYPKILWTLKQIYGLCHALVALHNEEDKISGNILVFRDANTGYGRIGDENGRHGDIKPDNILAFHKAGNPHDTILCIADVGLGKFHAKTTQMRMEGNEITDTKTGTSRYLPPEFDMKTNKQISRLHDVWSLGCVYLEFIVWALWGEPGLKTLQSSTFNQFWQGTNKQKHLHPEVKNWMSTITKTLSSIEGPTALLDLVQLVGSDMLQLKMSRKRSKDILPKLREILRKAESDENYCFNPTIQQKAMRPITNNSSKLLELPIAVPEDMNELEDVWESSTDNKFANRLFKILRDRASEEEVPSTNPVTADICSRCSKLGFCESGFRSVIQMKFTSEACQFCSLLYRSFKSLGYSDDDEVEIYRKGPKIYVHGESSDFSIFSTYMHPDSTQSPTSHIQSGTPHLPDDGSAHQIELFKEWIRVCEETHSHSSSSPDTRLVVSNTPNSISTTSQLVDPPTRVIEVRGGIGDKVRLVKGKDMQSPTFFALSHRWGDKDEHQVGRTLPSNVKDRFNAINLVELPRNFQEAIKITKAMGVRYLWIDSLCIIQTDNDDWKREAVRMEQVYSNASCVLAASSSNSSIEGFLKNSREKRPYVSIKSPSGGIVHVCADIDDFHTDVERSILNSRGWVLQERALARRIIHFTKNQAYFECGNGVHCESLMKLNNGKAALLGDSNFPRSAESFHKTGKIVIMQNLYKQYSALAFKFFQDRPVGISGLERRLTSAYDTRGGYGILEAYLERSLLWKRDESNYLERIQFPSGRSLPSWSWMAYSGAIAYVEVGFNEVDWTNEYVSPIASLTQSSNKRHWEATGKDRLPVLEVRKVRPLKAKSNLGQALANISFDVAGGKYTTQDLCCVVLGKQKKAMGITPLPCYVLIVKSGIDPNSVVRIGAGILLEDDICWDSYESKTLD</sequence>
<dbReference type="Pfam" id="PF06985">
    <property type="entry name" value="HET"/>
    <property type="match status" value="1"/>
</dbReference>
<dbReference type="SMART" id="SM00220">
    <property type="entry name" value="S_TKc"/>
    <property type="match status" value="1"/>
</dbReference>
<dbReference type="PANTHER" id="PTHR33112:SF10">
    <property type="entry name" value="TOL"/>
    <property type="match status" value="1"/>
</dbReference>
<protein>
    <recommendedName>
        <fullName evidence="1">Protein kinase domain-containing protein</fullName>
    </recommendedName>
</protein>